<sequence length="70" mass="7163">MGPGVPLDSSSSSQPISCIRRSASVTSSTGRGGCDTCRATSTTGRSISALTAPAGRSRPSRRRGSRVPRL</sequence>
<dbReference type="Proteomes" id="UP001474421">
    <property type="component" value="Unassembled WGS sequence"/>
</dbReference>
<keyword evidence="3" id="KW-1185">Reference proteome</keyword>
<feature type="region of interest" description="Disordered" evidence="1">
    <location>
        <begin position="1"/>
        <end position="70"/>
    </location>
</feature>
<dbReference type="AlphaFoldDB" id="A0AAW1BUP5"/>
<feature type="compositionally biased region" description="Low complexity" evidence="1">
    <location>
        <begin position="9"/>
        <end position="22"/>
    </location>
</feature>
<evidence type="ECO:0000313" key="2">
    <source>
        <dbReference type="EMBL" id="KAK9405213.1"/>
    </source>
</evidence>
<reference evidence="2 3" key="1">
    <citation type="journal article" date="2024" name="Proc. Natl. Acad. Sci. U.S.A.">
        <title>The genetic regulatory architecture and epigenomic basis for age-related changes in rattlesnake venom.</title>
        <authorList>
            <person name="Hogan M.P."/>
            <person name="Holding M.L."/>
            <person name="Nystrom G.S."/>
            <person name="Colston T.J."/>
            <person name="Bartlett D.A."/>
            <person name="Mason A.J."/>
            <person name="Ellsworth S.A."/>
            <person name="Rautsaw R.M."/>
            <person name="Lawrence K.C."/>
            <person name="Strickland J.L."/>
            <person name="He B."/>
            <person name="Fraser P."/>
            <person name="Margres M.J."/>
            <person name="Gilbert D.M."/>
            <person name="Gibbs H.L."/>
            <person name="Parkinson C.L."/>
            <person name="Rokyta D.R."/>
        </authorList>
    </citation>
    <scope>NUCLEOTIDE SEQUENCE [LARGE SCALE GENOMIC DNA]</scope>
    <source>
        <strain evidence="2">DRR0105</strain>
    </source>
</reference>
<dbReference type="EMBL" id="JAOTOJ010000002">
    <property type="protein sequence ID" value="KAK9405213.1"/>
    <property type="molecule type" value="Genomic_DNA"/>
</dbReference>
<comment type="caution">
    <text evidence="2">The sequence shown here is derived from an EMBL/GenBank/DDBJ whole genome shotgun (WGS) entry which is preliminary data.</text>
</comment>
<feature type="compositionally biased region" description="Polar residues" evidence="1">
    <location>
        <begin position="38"/>
        <end position="49"/>
    </location>
</feature>
<gene>
    <name evidence="2" type="ORF">NXF25_003987</name>
</gene>
<feature type="compositionally biased region" description="Basic residues" evidence="1">
    <location>
        <begin position="58"/>
        <end position="70"/>
    </location>
</feature>
<evidence type="ECO:0000256" key="1">
    <source>
        <dbReference type="SAM" id="MobiDB-lite"/>
    </source>
</evidence>
<name>A0AAW1BUP5_CROAD</name>
<accession>A0AAW1BUP5</accession>
<proteinExistence type="predicted"/>
<protein>
    <submittedName>
        <fullName evidence="2">Uncharacterized protein</fullName>
    </submittedName>
</protein>
<organism evidence="2 3">
    <name type="scientific">Crotalus adamanteus</name>
    <name type="common">Eastern diamondback rattlesnake</name>
    <dbReference type="NCBI Taxonomy" id="8729"/>
    <lineage>
        <taxon>Eukaryota</taxon>
        <taxon>Metazoa</taxon>
        <taxon>Chordata</taxon>
        <taxon>Craniata</taxon>
        <taxon>Vertebrata</taxon>
        <taxon>Euteleostomi</taxon>
        <taxon>Lepidosauria</taxon>
        <taxon>Squamata</taxon>
        <taxon>Bifurcata</taxon>
        <taxon>Unidentata</taxon>
        <taxon>Episquamata</taxon>
        <taxon>Toxicofera</taxon>
        <taxon>Serpentes</taxon>
        <taxon>Colubroidea</taxon>
        <taxon>Viperidae</taxon>
        <taxon>Crotalinae</taxon>
        <taxon>Crotalus</taxon>
    </lineage>
</organism>
<evidence type="ECO:0000313" key="3">
    <source>
        <dbReference type="Proteomes" id="UP001474421"/>
    </source>
</evidence>